<sequence>MRQVYWALVGVRLEVQRNLEKKERIRMKRSKNYCGNQPISYQRKNEKR</sequence>
<accession>A0ABT7L3B4</accession>
<reference evidence="1 2" key="1">
    <citation type="submission" date="2023-06" db="EMBL/GenBank/DDBJ databases">
        <title>Aquibacillus rhizosphaerae LR5S19.</title>
        <authorList>
            <person name="Sun J.-Q."/>
        </authorList>
    </citation>
    <scope>NUCLEOTIDE SEQUENCE [LARGE SCALE GENOMIC DNA]</scope>
    <source>
        <strain evidence="1 2">LR5S19</strain>
    </source>
</reference>
<evidence type="ECO:0000313" key="2">
    <source>
        <dbReference type="Proteomes" id="UP001235343"/>
    </source>
</evidence>
<comment type="caution">
    <text evidence="1">The sequence shown here is derived from an EMBL/GenBank/DDBJ whole genome shotgun (WGS) entry which is preliminary data.</text>
</comment>
<dbReference type="RefSeq" id="WP_285929904.1">
    <property type="nucleotide sequence ID" value="NZ_JASTZU010000007.1"/>
</dbReference>
<protein>
    <submittedName>
        <fullName evidence="1">Uncharacterized protein</fullName>
    </submittedName>
</protein>
<keyword evidence="2" id="KW-1185">Reference proteome</keyword>
<name>A0ABT7L3B4_9BACI</name>
<gene>
    <name evidence="1" type="ORF">QQS35_01250</name>
</gene>
<proteinExistence type="predicted"/>
<organism evidence="1 2">
    <name type="scientific">Aquibacillus rhizosphaerae</name>
    <dbReference type="NCBI Taxonomy" id="3051431"/>
    <lineage>
        <taxon>Bacteria</taxon>
        <taxon>Bacillati</taxon>
        <taxon>Bacillota</taxon>
        <taxon>Bacilli</taxon>
        <taxon>Bacillales</taxon>
        <taxon>Bacillaceae</taxon>
        <taxon>Aquibacillus</taxon>
    </lineage>
</organism>
<evidence type="ECO:0000313" key="1">
    <source>
        <dbReference type="EMBL" id="MDL4839091.1"/>
    </source>
</evidence>
<dbReference type="Proteomes" id="UP001235343">
    <property type="component" value="Unassembled WGS sequence"/>
</dbReference>
<dbReference type="EMBL" id="JASTZU010000007">
    <property type="protein sequence ID" value="MDL4839091.1"/>
    <property type="molecule type" value="Genomic_DNA"/>
</dbReference>